<dbReference type="SUPFAM" id="SSF64518">
    <property type="entry name" value="Phase 1 flagellin"/>
    <property type="match status" value="1"/>
</dbReference>
<gene>
    <name evidence="10" type="ORF">SJ2017_2950</name>
</gene>
<dbReference type="Pfam" id="PF00460">
    <property type="entry name" value="Flg_bb_rod"/>
    <property type="match status" value="1"/>
</dbReference>
<keyword evidence="10" id="KW-0966">Cell projection</keyword>
<evidence type="ECO:0000259" key="9">
    <source>
        <dbReference type="Pfam" id="PF22638"/>
    </source>
</evidence>
<evidence type="ECO:0000256" key="6">
    <source>
        <dbReference type="ARBA" id="ARBA00023143"/>
    </source>
</evidence>
<proteinExistence type="inferred from homology"/>
<comment type="similarity">
    <text evidence="3">Belongs to the flagella basal body rod proteins family.</text>
</comment>
<name>A0ABM6JNH7_9GAMM</name>
<keyword evidence="5" id="KW-0964">Secreted</keyword>
<keyword evidence="11" id="KW-1185">Reference proteome</keyword>
<feature type="domain" description="Flagellar basal-body/hook protein C-terminal" evidence="8">
    <location>
        <begin position="603"/>
        <end position="641"/>
    </location>
</feature>
<dbReference type="Pfam" id="PF22638">
    <property type="entry name" value="FlgK_D1"/>
    <property type="match status" value="1"/>
</dbReference>
<sequence>MAVDLLNIARTGVLAAQSQMGVTSNNIANANTIGYHRQVAEQSSLESQKIGNSFYGTGTYVTDVKRIYNDFAARELRIGQTSMSAAETRYTKMNEMDQLYSQIGSMVPDRLNDFFSSINSVADLPTDIGMRDSMLGAAQQAASSLNQMQSHLDSQMKQTNSQIGAMADRINEISNELASINLELMKSESPDSQLLDKQDALILELSEYSEVNVIPLENGAKSVMLGGSVMLVSGEVSMQIGTTTGDPYPNESRLTTTTGNQSLVIDGSKLGGQLGELFKFRDETLVPVGQELGQLALGIADAFNEMQSNGYDLNGEIGQNIFTDINDPLMSAGRVGEFDGNTGTAKIRVNIDDVGELTGSSYELSFTAPSTYELKDTKTGEVQALTYDAVNNQLTGGDGFSIQIDSVPAGFADGDKFEIRPNAGAAAGIGVEMTDPKGIAAAAPKITGEPTNSGDTSVKLTSIDRTNANFPVTDSEITIQIDTVTNTYQAFDASGAAIGGPTAFTPPQISTPYGFGFEISDTSTAGVTDSYTFDLSFAEGDNSNAIEMAKLSDEKLMNGGTTTLAGVFEGSKLDIASKTKAAAVSFESNEAVYLQAYNRVQSESGVNLDEEAANLMRYQQSYQASARIMTTAQQMFDSLLSSVR</sequence>
<reference evidence="10 11" key="1">
    <citation type="submission" date="2017-03" db="EMBL/GenBank/DDBJ databases">
        <title>Genome sequencing of Shewanella japonica KCTC 22435.</title>
        <authorList>
            <person name="Kim K.M."/>
        </authorList>
    </citation>
    <scope>NUCLEOTIDE SEQUENCE [LARGE SCALE GENOMIC DNA]</scope>
    <source>
        <strain evidence="10 11">KCTC 22435</strain>
    </source>
</reference>
<dbReference type="RefSeq" id="WP_080916254.1">
    <property type="nucleotide sequence ID" value="NZ_CP020472.1"/>
</dbReference>
<dbReference type="Pfam" id="PF06429">
    <property type="entry name" value="Flg_bbr_C"/>
    <property type="match status" value="1"/>
</dbReference>
<protein>
    <recommendedName>
        <fullName evidence="4">Flagellar hook-associated protein 1</fullName>
    </recommendedName>
</protein>
<evidence type="ECO:0000256" key="4">
    <source>
        <dbReference type="ARBA" id="ARBA00016244"/>
    </source>
</evidence>
<evidence type="ECO:0000313" key="10">
    <source>
        <dbReference type="EMBL" id="ARD23228.1"/>
    </source>
</evidence>
<dbReference type="PANTHER" id="PTHR30033:SF1">
    <property type="entry name" value="FLAGELLAR HOOK-ASSOCIATED PROTEIN 1"/>
    <property type="match status" value="1"/>
</dbReference>
<evidence type="ECO:0000256" key="5">
    <source>
        <dbReference type="ARBA" id="ARBA00022525"/>
    </source>
</evidence>
<evidence type="ECO:0000256" key="2">
    <source>
        <dbReference type="ARBA" id="ARBA00004613"/>
    </source>
</evidence>
<evidence type="ECO:0000256" key="1">
    <source>
        <dbReference type="ARBA" id="ARBA00004365"/>
    </source>
</evidence>
<keyword evidence="6" id="KW-0975">Bacterial flagellum</keyword>
<dbReference type="NCBIfam" id="TIGR02492">
    <property type="entry name" value="flgK_ends"/>
    <property type="match status" value="1"/>
</dbReference>
<evidence type="ECO:0000256" key="3">
    <source>
        <dbReference type="ARBA" id="ARBA00009677"/>
    </source>
</evidence>
<dbReference type="PRINTS" id="PR01005">
    <property type="entry name" value="FLGHOOKAP1"/>
</dbReference>
<dbReference type="InterPro" id="IPR019776">
    <property type="entry name" value="Flagellar_basal_body_rod_CS"/>
</dbReference>
<keyword evidence="10" id="KW-0282">Flagellum</keyword>
<evidence type="ECO:0000313" key="11">
    <source>
        <dbReference type="Proteomes" id="UP000191820"/>
    </source>
</evidence>
<dbReference type="InterPro" id="IPR002371">
    <property type="entry name" value="FlgK"/>
</dbReference>
<dbReference type="PANTHER" id="PTHR30033">
    <property type="entry name" value="FLAGELLAR HOOK-ASSOCIATED PROTEIN 1"/>
    <property type="match status" value="1"/>
</dbReference>
<dbReference type="InterPro" id="IPR001444">
    <property type="entry name" value="Flag_bb_rod_N"/>
</dbReference>
<evidence type="ECO:0000259" key="7">
    <source>
        <dbReference type="Pfam" id="PF00460"/>
    </source>
</evidence>
<dbReference type="InterPro" id="IPR053927">
    <property type="entry name" value="FlgK_helical"/>
</dbReference>
<accession>A0ABM6JNH7</accession>
<feature type="domain" description="Flagellar hook-associated protein FlgK helical" evidence="9">
    <location>
        <begin position="93"/>
        <end position="322"/>
    </location>
</feature>
<comment type="subcellular location">
    <subcellularLocation>
        <location evidence="1">Bacterial flagellum</location>
    </subcellularLocation>
    <subcellularLocation>
        <location evidence="2">Secreted</location>
    </subcellularLocation>
</comment>
<feature type="domain" description="Flagellar basal body rod protein N-terminal" evidence="7">
    <location>
        <begin position="6"/>
        <end position="35"/>
    </location>
</feature>
<organism evidence="10 11">
    <name type="scientific">Shewanella japonica</name>
    <dbReference type="NCBI Taxonomy" id="93973"/>
    <lineage>
        <taxon>Bacteria</taxon>
        <taxon>Pseudomonadati</taxon>
        <taxon>Pseudomonadota</taxon>
        <taxon>Gammaproteobacteria</taxon>
        <taxon>Alteromonadales</taxon>
        <taxon>Shewanellaceae</taxon>
        <taxon>Shewanella</taxon>
    </lineage>
</organism>
<keyword evidence="10" id="KW-0969">Cilium</keyword>
<dbReference type="InterPro" id="IPR010930">
    <property type="entry name" value="Flg_bb/hook_C_dom"/>
</dbReference>
<dbReference type="PROSITE" id="PS00588">
    <property type="entry name" value="FLAGELLA_BB_ROD"/>
    <property type="match status" value="1"/>
</dbReference>
<dbReference type="Proteomes" id="UP000191820">
    <property type="component" value="Chromosome"/>
</dbReference>
<dbReference type="EMBL" id="CP020472">
    <property type="protein sequence ID" value="ARD23228.1"/>
    <property type="molecule type" value="Genomic_DNA"/>
</dbReference>
<evidence type="ECO:0000259" key="8">
    <source>
        <dbReference type="Pfam" id="PF06429"/>
    </source>
</evidence>